<accession>A0ABR1NP04</accession>
<evidence type="ECO:0000313" key="3">
    <source>
        <dbReference type="Proteomes" id="UP001430848"/>
    </source>
</evidence>
<feature type="region of interest" description="Disordered" evidence="1">
    <location>
        <begin position="304"/>
        <end position="326"/>
    </location>
</feature>
<name>A0ABR1NP04_DIAER</name>
<comment type="caution">
    <text evidence="2">The sequence shown here is derived from an EMBL/GenBank/DDBJ whole genome shotgun (WGS) entry which is preliminary data.</text>
</comment>
<proteinExistence type="predicted"/>
<dbReference type="Proteomes" id="UP001430848">
    <property type="component" value="Unassembled WGS sequence"/>
</dbReference>
<feature type="compositionally biased region" description="Polar residues" evidence="1">
    <location>
        <begin position="369"/>
        <end position="378"/>
    </location>
</feature>
<evidence type="ECO:0000313" key="2">
    <source>
        <dbReference type="EMBL" id="KAK7709458.1"/>
    </source>
</evidence>
<evidence type="ECO:0000256" key="1">
    <source>
        <dbReference type="SAM" id="MobiDB-lite"/>
    </source>
</evidence>
<feature type="region of interest" description="Disordered" evidence="1">
    <location>
        <begin position="343"/>
        <end position="399"/>
    </location>
</feature>
<gene>
    <name evidence="2" type="ORF">SLS63_013231</name>
</gene>
<dbReference type="EMBL" id="JAKNSF020000170">
    <property type="protein sequence ID" value="KAK7709458.1"/>
    <property type="molecule type" value="Genomic_DNA"/>
</dbReference>
<protein>
    <submittedName>
        <fullName evidence="2">Uncharacterized protein</fullName>
    </submittedName>
</protein>
<reference evidence="2 3" key="1">
    <citation type="submission" date="2024-02" db="EMBL/GenBank/DDBJ databases">
        <title>De novo assembly and annotation of 12 fungi associated with fruit tree decline syndrome in Ontario, Canada.</title>
        <authorList>
            <person name="Sulman M."/>
            <person name="Ellouze W."/>
            <person name="Ilyukhin E."/>
        </authorList>
    </citation>
    <scope>NUCLEOTIDE SEQUENCE [LARGE SCALE GENOMIC DNA]</scope>
    <source>
        <strain evidence="2 3">M169</strain>
    </source>
</reference>
<keyword evidence="3" id="KW-1185">Reference proteome</keyword>
<feature type="region of interest" description="Disordered" evidence="1">
    <location>
        <begin position="120"/>
        <end position="229"/>
    </location>
</feature>
<feature type="compositionally biased region" description="Basic residues" evidence="1">
    <location>
        <begin position="353"/>
        <end position="363"/>
    </location>
</feature>
<feature type="compositionally biased region" description="Polar residues" evidence="1">
    <location>
        <begin position="408"/>
        <end position="424"/>
    </location>
</feature>
<feature type="compositionally biased region" description="Basic and acidic residues" evidence="1">
    <location>
        <begin position="182"/>
        <end position="208"/>
    </location>
</feature>
<feature type="compositionally biased region" description="Basic and acidic residues" evidence="1">
    <location>
        <begin position="382"/>
        <end position="399"/>
    </location>
</feature>
<feature type="region of interest" description="Disordered" evidence="1">
    <location>
        <begin position="1"/>
        <end position="38"/>
    </location>
</feature>
<organism evidence="2 3">
    <name type="scientific">Diaporthe eres</name>
    <name type="common">Phomopsis oblonga</name>
    <dbReference type="NCBI Taxonomy" id="83184"/>
    <lineage>
        <taxon>Eukaryota</taxon>
        <taxon>Fungi</taxon>
        <taxon>Dikarya</taxon>
        <taxon>Ascomycota</taxon>
        <taxon>Pezizomycotina</taxon>
        <taxon>Sordariomycetes</taxon>
        <taxon>Sordariomycetidae</taxon>
        <taxon>Diaporthales</taxon>
        <taxon>Diaporthaceae</taxon>
        <taxon>Diaporthe</taxon>
        <taxon>Diaporthe eres species complex</taxon>
    </lineage>
</organism>
<sequence>MGLFTNNEEAKARRTQEREEQQKKAKAVPPPYVHTPTHALNDSLLSVPHAYRGTDKQRLKQAHQERLEKEATALAAGSDTNVTNIPAKYWQGQPLPAQFKAPTPAKLHKLALSSPSIKGRKVKLPVASTAKQQSRTPTDEGYASGHNRNSTGNPSREPVDSADGPFQEPKTKQPQQDQAAEAGREAELERLRRRVTELEGKQRGKHNEQIPLSHPSILTKPPAQNDSSAKTLVPAPLRNFSRKAGFGSRTSSSDTLKSLCSGISNTVDELTPPTSVSIVNGIEGGGGVDRYDWANHWARVAARTEEEKVKLPPAINPQERQAPTAKDEPCYASLDEFSNQVDPASAATYPSNSRRRRSTRAPKRPGTASVESNATVVGSSPPDKREAPIETPSHKHMDEWDFGFAAATTPSTPGPNNDSSWQWI</sequence>
<feature type="compositionally biased region" description="Basic and acidic residues" evidence="1">
    <location>
        <begin position="8"/>
        <end position="23"/>
    </location>
</feature>
<feature type="region of interest" description="Disordered" evidence="1">
    <location>
        <begin position="405"/>
        <end position="424"/>
    </location>
</feature>